<evidence type="ECO:0000313" key="1">
    <source>
        <dbReference type="EMBL" id="CAE7601332.1"/>
    </source>
</evidence>
<keyword evidence="2" id="KW-1185">Reference proteome</keyword>
<dbReference type="EMBL" id="CAJNDS010002798">
    <property type="protein sequence ID" value="CAE7601332.1"/>
    <property type="molecule type" value="Genomic_DNA"/>
</dbReference>
<reference evidence="1" key="1">
    <citation type="submission" date="2021-02" db="EMBL/GenBank/DDBJ databases">
        <authorList>
            <person name="Dougan E. K."/>
            <person name="Rhodes N."/>
            <person name="Thang M."/>
            <person name="Chan C."/>
        </authorList>
    </citation>
    <scope>NUCLEOTIDE SEQUENCE</scope>
</reference>
<comment type="caution">
    <text evidence="1">The sequence shown here is derived from an EMBL/GenBank/DDBJ whole genome shotgun (WGS) entry which is preliminary data.</text>
</comment>
<evidence type="ECO:0000313" key="2">
    <source>
        <dbReference type="Proteomes" id="UP000604046"/>
    </source>
</evidence>
<accession>A0A812UVC9</accession>
<proteinExistence type="predicted"/>
<organism evidence="1 2">
    <name type="scientific">Symbiodinium natans</name>
    <dbReference type="NCBI Taxonomy" id="878477"/>
    <lineage>
        <taxon>Eukaryota</taxon>
        <taxon>Sar</taxon>
        <taxon>Alveolata</taxon>
        <taxon>Dinophyceae</taxon>
        <taxon>Suessiales</taxon>
        <taxon>Symbiodiniaceae</taxon>
        <taxon>Symbiodinium</taxon>
    </lineage>
</organism>
<name>A0A812UVC9_9DINO</name>
<sequence>MGIQSCEPWQQTEKASAFVVLAAIGRVSSLHGAGAKVATNASIVIYHTKTGPLPWLSLLVPHLVRMADEKGLSDTTQEVLQFASHQLICAGNPEPVAGKFERKLRKAFRRMSFAGLLGLLRQTLSEGEAADLLVAVEAARTALARKLSFCI</sequence>
<dbReference type="AlphaFoldDB" id="A0A812UVC9"/>
<gene>
    <name evidence="1" type="primary">nipblb</name>
    <name evidence="1" type="ORF">SNAT2548_LOCUS34202</name>
</gene>
<dbReference type="Proteomes" id="UP000604046">
    <property type="component" value="Unassembled WGS sequence"/>
</dbReference>
<protein>
    <submittedName>
        <fullName evidence="1">Nipblb protein</fullName>
    </submittedName>
</protein>